<evidence type="ECO:0000313" key="3">
    <source>
        <dbReference type="Proteomes" id="UP001183615"/>
    </source>
</evidence>
<dbReference type="Gene3D" id="3.40.630.30">
    <property type="match status" value="1"/>
</dbReference>
<dbReference type="InterPro" id="IPR000182">
    <property type="entry name" value="GNAT_dom"/>
</dbReference>
<gene>
    <name evidence="2" type="ORF">RM779_24970</name>
</gene>
<protein>
    <submittedName>
        <fullName evidence="2">GNAT family N-acetyltransferase</fullName>
    </submittedName>
</protein>
<dbReference type="PROSITE" id="PS51186">
    <property type="entry name" value="GNAT"/>
    <property type="match status" value="1"/>
</dbReference>
<sequence length="253" mass="26952">MSGSHLPRIRSFLADFARRQAGRTIALPGGFAVLNDALGHSHTDNQLIVDGAADPGTLPATADALLGHLPHRLITVLDERAGAACGPALLAAGYTKAVHLVMLHTGPVPEGGAAEAVGLDALRAPLVRRWRGFLPAADEEAIRQLVERRAVRHRGADTVEFIASRAPDGEPASWADLYLDPAAGVAQIEDVLTAEEHLGKGHGRAVLTTALRRAADAGCGTRFLLADEADWPRDWYERLGFTTIGRTFAFERG</sequence>
<comment type="caution">
    <text evidence="2">The sequence shown here is derived from an EMBL/GenBank/DDBJ whole genome shotgun (WGS) entry which is preliminary data.</text>
</comment>
<evidence type="ECO:0000313" key="2">
    <source>
        <dbReference type="EMBL" id="MDT0445824.1"/>
    </source>
</evidence>
<organism evidence="2 3">
    <name type="scientific">Streptomyces johnsoniae</name>
    <dbReference type="NCBI Taxonomy" id="3075532"/>
    <lineage>
        <taxon>Bacteria</taxon>
        <taxon>Bacillati</taxon>
        <taxon>Actinomycetota</taxon>
        <taxon>Actinomycetes</taxon>
        <taxon>Kitasatosporales</taxon>
        <taxon>Streptomycetaceae</taxon>
        <taxon>Streptomyces</taxon>
    </lineage>
</organism>
<dbReference type="RefSeq" id="WP_311619997.1">
    <property type="nucleotide sequence ID" value="NZ_JAVREV010000015.1"/>
</dbReference>
<reference evidence="3" key="1">
    <citation type="submission" date="2023-07" db="EMBL/GenBank/DDBJ databases">
        <title>30 novel species of actinomycetes from the DSMZ collection.</title>
        <authorList>
            <person name="Nouioui I."/>
        </authorList>
    </citation>
    <scope>NUCLEOTIDE SEQUENCE [LARGE SCALE GENOMIC DNA]</scope>
    <source>
        <strain evidence="3">DSM 41886</strain>
    </source>
</reference>
<dbReference type="CDD" id="cd04301">
    <property type="entry name" value="NAT_SF"/>
    <property type="match status" value="1"/>
</dbReference>
<dbReference type="SUPFAM" id="SSF55729">
    <property type="entry name" value="Acyl-CoA N-acyltransferases (Nat)"/>
    <property type="match status" value="1"/>
</dbReference>
<name>A0ABU2SA20_9ACTN</name>
<keyword evidence="3" id="KW-1185">Reference proteome</keyword>
<evidence type="ECO:0000259" key="1">
    <source>
        <dbReference type="PROSITE" id="PS51186"/>
    </source>
</evidence>
<dbReference type="InterPro" id="IPR016181">
    <property type="entry name" value="Acyl_CoA_acyltransferase"/>
</dbReference>
<dbReference type="Pfam" id="PF00583">
    <property type="entry name" value="Acetyltransf_1"/>
    <property type="match status" value="1"/>
</dbReference>
<dbReference type="EMBL" id="JAVREV010000015">
    <property type="protein sequence ID" value="MDT0445824.1"/>
    <property type="molecule type" value="Genomic_DNA"/>
</dbReference>
<dbReference type="Proteomes" id="UP001183615">
    <property type="component" value="Unassembled WGS sequence"/>
</dbReference>
<proteinExistence type="predicted"/>
<accession>A0ABU2SA20</accession>
<feature type="domain" description="N-acetyltransferase" evidence="1">
    <location>
        <begin position="114"/>
        <end position="253"/>
    </location>
</feature>